<dbReference type="Pfam" id="PF05345">
    <property type="entry name" value="He_PIG"/>
    <property type="match status" value="1"/>
</dbReference>
<dbReference type="EMBL" id="RQHK01000002">
    <property type="protein sequence ID" value="TGM81416.1"/>
    <property type="molecule type" value="Genomic_DNA"/>
</dbReference>
<dbReference type="PROSITE" id="PS51257">
    <property type="entry name" value="PROKAR_LIPOPROTEIN"/>
    <property type="match status" value="1"/>
</dbReference>
<keyword evidence="2" id="KW-1185">Reference proteome</keyword>
<dbReference type="RefSeq" id="WP_135692724.1">
    <property type="nucleotide sequence ID" value="NZ_RQHK01000002.1"/>
</dbReference>
<name>A0ABY2P1U0_9LEPT</name>
<sequence>MTKKIILFLTLKVCSLVTFFLLALSCSEKGSQFGEPWLLNLLSLVSPVSGDQKNENSFGSENSFKVNSVSPNIAMENSIFSIEGENLKELSEEQLFGEGYSKFLKFTEVSDAKITVSVILCPEESFVFPSSSQSENRITLPCFGSKTFVLRPFKWEQGLPISPTISLFATNSFQTLRNLGEIEFVTKPSLPEGIQILPETGEIYGTPLETTENEFRSYTITAQLKTDPSVKLQTTANVLVVSEIEKNNRTCKPLAVTSTCRGPAPHTCANASVCYTSQFVCIVDSKCGF</sequence>
<comment type="caution">
    <text evidence="1">The sequence shown here is derived from an EMBL/GenBank/DDBJ whole genome shotgun (WGS) entry which is preliminary data.</text>
</comment>
<evidence type="ECO:0000313" key="2">
    <source>
        <dbReference type="Proteomes" id="UP000297940"/>
    </source>
</evidence>
<dbReference type="Proteomes" id="UP000297940">
    <property type="component" value="Unassembled WGS sequence"/>
</dbReference>
<proteinExistence type="predicted"/>
<organism evidence="1 2">
    <name type="scientific">Leptospira mtsangambouensis</name>
    <dbReference type="NCBI Taxonomy" id="2484912"/>
    <lineage>
        <taxon>Bacteria</taxon>
        <taxon>Pseudomonadati</taxon>
        <taxon>Spirochaetota</taxon>
        <taxon>Spirochaetia</taxon>
        <taxon>Leptospirales</taxon>
        <taxon>Leptospiraceae</taxon>
        <taxon>Leptospira</taxon>
    </lineage>
</organism>
<reference evidence="2" key="1">
    <citation type="journal article" date="2019" name="PLoS Negl. Trop. Dis.">
        <title>Revisiting the worldwide diversity of Leptospira species in the environment.</title>
        <authorList>
            <person name="Vincent A.T."/>
            <person name="Schiettekatte O."/>
            <person name="Bourhy P."/>
            <person name="Veyrier F.J."/>
            <person name="Picardeau M."/>
        </authorList>
    </citation>
    <scope>NUCLEOTIDE SEQUENCE [LARGE SCALE GENOMIC DNA]</scope>
    <source>
        <strain evidence="2">201601298</strain>
    </source>
</reference>
<accession>A0ABY2P1U0</accession>
<protein>
    <submittedName>
        <fullName evidence="1">Uncharacterized protein</fullName>
    </submittedName>
</protein>
<gene>
    <name evidence="1" type="ORF">EHR01_01020</name>
</gene>
<evidence type="ECO:0000313" key="1">
    <source>
        <dbReference type="EMBL" id="TGM81416.1"/>
    </source>
</evidence>